<name>A0A388TJZ5_9BACT</name>
<dbReference type="AlphaFoldDB" id="A0A388TJZ5"/>
<protein>
    <recommendedName>
        <fullName evidence="3">DUF4160 domain-containing protein</fullName>
    </recommendedName>
</protein>
<evidence type="ECO:0000313" key="1">
    <source>
        <dbReference type="EMBL" id="GBR77623.1"/>
    </source>
</evidence>
<dbReference type="InterPro" id="IPR025427">
    <property type="entry name" value="DUF4160"/>
</dbReference>
<dbReference type="Proteomes" id="UP000282196">
    <property type="component" value="Unassembled WGS sequence"/>
</dbReference>
<keyword evidence="2" id="KW-1185">Reference proteome</keyword>
<sequence>MPELCRFNGLIIRMFFDDVKRHYKPHVHVIYNKYKATIALDGEVLSGKLPAKEMKRVLAWITLREDELYEAWTKAVRKEDFGKINP</sequence>
<evidence type="ECO:0008006" key="3">
    <source>
        <dbReference type="Google" id="ProtNLM"/>
    </source>
</evidence>
<dbReference type="EMBL" id="BGZP01000007">
    <property type="protein sequence ID" value="GBR77623.1"/>
    <property type="molecule type" value="Genomic_DNA"/>
</dbReference>
<proteinExistence type="predicted"/>
<dbReference type="Pfam" id="PF13711">
    <property type="entry name" value="DUF4160"/>
    <property type="match status" value="1"/>
</dbReference>
<organism evidence="1 2">
    <name type="scientific">Candidatus Termititenax dinenymphae</name>
    <dbReference type="NCBI Taxonomy" id="2218523"/>
    <lineage>
        <taxon>Bacteria</taxon>
        <taxon>Bacillati</taxon>
        <taxon>Candidatus Margulisiibacteriota</taxon>
        <taxon>Candidatus Termititenacia</taxon>
        <taxon>Candidatus Termititenacales</taxon>
        <taxon>Candidatus Termititenacaceae</taxon>
        <taxon>Candidatus Termititenax</taxon>
    </lineage>
</organism>
<accession>A0A388TJZ5</accession>
<reference evidence="1 2" key="1">
    <citation type="journal article" date="2019" name="ISME J.">
        <title>Genome analyses of uncultured TG2/ZB3 bacteria in 'Margulisbacteria' specifically attached to ectosymbiotic spirochetes of protists in the termite gut.</title>
        <authorList>
            <person name="Utami Y.D."/>
            <person name="Kuwahara H."/>
            <person name="Igai K."/>
            <person name="Murakami T."/>
            <person name="Sugaya K."/>
            <person name="Morikawa T."/>
            <person name="Nagura Y."/>
            <person name="Yuki M."/>
            <person name="Deevong P."/>
            <person name="Inoue T."/>
            <person name="Kihara K."/>
            <person name="Lo N."/>
            <person name="Yamada A."/>
            <person name="Ohkuma M."/>
            <person name="Hongoh Y."/>
        </authorList>
    </citation>
    <scope>NUCLEOTIDE SEQUENCE [LARGE SCALE GENOMIC DNA]</scope>
    <source>
        <strain evidence="1">RsDinE6-01</strain>
    </source>
</reference>
<evidence type="ECO:0000313" key="2">
    <source>
        <dbReference type="Proteomes" id="UP000282196"/>
    </source>
</evidence>
<comment type="caution">
    <text evidence="1">The sequence shown here is derived from an EMBL/GenBank/DDBJ whole genome shotgun (WGS) entry which is preliminary data.</text>
</comment>
<gene>
    <name evidence="1" type="ORF">RDn1_282</name>
</gene>